<dbReference type="PANTHER" id="PTHR34821:SF2">
    <property type="entry name" value="INNER MEMBRANE PROTEIN YDCZ"/>
    <property type="match status" value="1"/>
</dbReference>
<reference evidence="3" key="1">
    <citation type="journal article" date="2019" name="Int. J. Syst. Evol. Microbiol.">
        <title>The Global Catalogue of Microorganisms (GCM) 10K type strain sequencing project: providing services to taxonomists for standard genome sequencing and annotation.</title>
        <authorList>
            <consortium name="The Broad Institute Genomics Platform"/>
            <consortium name="The Broad Institute Genome Sequencing Center for Infectious Disease"/>
            <person name="Wu L."/>
            <person name="Ma J."/>
        </authorList>
    </citation>
    <scope>NUCLEOTIDE SEQUENCE [LARGE SCALE GENOMIC DNA]</scope>
    <source>
        <strain evidence="3">CGMCC 1.12923</strain>
    </source>
</reference>
<dbReference type="Proteomes" id="UP000614272">
    <property type="component" value="Unassembled WGS sequence"/>
</dbReference>
<keyword evidence="3" id="KW-1185">Reference proteome</keyword>
<feature type="transmembrane region" description="Helical" evidence="1">
    <location>
        <begin position="67"/>
        <end position="90"/>
    </location>
</feature>
<proteinExistence type="predicted"/>
<keyword evidence="1" id="KW-0812">Transmembrane</keyword>
<name>A0ABQ1R4T3_9ALTE</name>
<feature type="transmembrane region" description="Helical" evidence="1">
    <location>
        <begin position="32"/>
        <end position="55"/>
    </location>
</feature>
<evidence type="ECO:0000313" key="3">
    <source>
        <dbReference type="Proteomes" id="UP000614272"/>
    </source>
</evidence>
<dbReference type="PANTHER" id="PTHR34821">
    <property type="entry name" value="INNER MEMBRANE PROTEIN YDCZ"/>
    <property type="match status" value="1"/>
</dbReference>
<protein>
    <recommendedName>
        <fullName evidence="4">DMT family transporter</fullName>
    </recommendedName>
</protein>
<dbReference type="Pfam" id="PF04657">
    <property type="entry name" value="DMT_YdcZ"/>
    <property type="match status" value="1"/>
</dbReference>
<organism evidence="2 3">
    <name type="scientific">Lacimicrobium alkaliphilum</name>
    <dbReference type="NCBI Taxonomy" id="1526571"/>
    <lineage>
        <taxon>Bacteria</taxon>
        <taxon>Pseudomonadati</taxon>
        <taxon>Pseudomonadota</taxon>
        <taxon>Gammaproteobacteria</taxon>
        <taxon>Alteromonadales</taxon>
        <taxon>Alteromonadaceae</taxon>
        <taxon>Lacimicrobium</taxon>
    </lineage>
</organism>
<comment type="caution">
    <text evidence="2">The sequence shown here is derived from an EMBL/GenBank/DDBJ whole genome shotgun (WGS) entry which is preliminary data.</text>
</comment>
<keyword evidence="1" id="KW-0472">Membrane</keyword>
<dbReference type="EMBL" id="BMGJ01000002">
    <property type="protein sequence ID" value="GGD54924.1"/>
    <property type="molecule type" value="Genomic_DNA"/>
</dbReference>
<gene>
    <name evidence="2" type="ORF">GCM10011357_08320</name>
</gene>
<evidence type="ECO:0008006" key="4">
    <source>
        <dbReference type="Google" id="ProtNLM"/>
    </source>
</evidence>
<keyword evidence="1" id="KW-1133">Transmembrane helix</keyword>
<dbReference type="InterPro" id="IPR006750">
    <property type="entry name" value="YdcZ"/>
</dbReference>
<feature type="transmembrane region" description="Helical" evidence="1">
    <location>
        <begin position="128"/>
        <end position="144"/>
    </location>
</feature>
<sequence>MMLFIVLAVLAGVAIATQASMNAYLGVLLKDSLLGTAIAFASSCLFCVLAIALWTKALPSVSVIRAVPLYLWFGGGMLSAFGVGMLYFLIPKLGGGPLMAYALTGQLLMATVASHYGWFNFPVKPLDLPRIGGIIALVVALILLRK</sequence>
<accession>A0ABQ1R4T3</accession>
<evidence type="ECO:0000256" key="1">
    <source>
        <dbReference type="SAM" id="Phobius"/>
    </source>
</evidence>
<evidence type="ECO:0000313" key="2">
    <source>
        <dbReference type="EMBL" id="GGD54924.1"/>
    </source>
</evidence>
<dbReference type="RefSeq" id="WP_099032991.1">
    <property type="nucleotide sequence ID" value="NZ_BMGJ01000002.1"/>
</dbReference>